<dbReference type="RefSeq" id="WP_086998416.1">
    <property type="nucleotide sequence ID" value="NZ_FUHW01000032.1"/>
</dbReference>
<dbReference type="EMBL" id="FUHW01000032">
    <property type="protein sequence ID" value="SJM64761.1"/>
    <property type="molecule type" value="Genomic_DNA"/>
</dbReference>
<evidence type="ECO:0000256" key="1">
    <source>
        <dbReference type="SAM" id="MobiDB-lite"/>
    </source>
</evidence>
<evidence type="ECO:0000313" key="3">
    <source>
        <dbReference type="Proteomes" id="UP000195913"/>
    </source>
</evidence>
<dbReference type="AlphaFoldDB" id="A0A1R4G993"/>
<dbReference type="Proteomes" id="UP000195913">
    <property type="component" value="Unassembled WGS sequence"/>
</dbReference>
<keyword evidence="2" id="KW-0378">Hydrolase</keyword>
<evidence type="ECO:0000313" key="2">
    <source>
        <dbReference type="EMBL" id="SJM64761.1"/>
    </source>
</evidence>
<protein>
    <submittedName>
        <fullName evidence="2">Putative ADP-ribosylglycohydrolase</fullName>
    </submittedName>
</protein>
<name>A0A1R4G993_9MICC</name>
<accession>A0A1R4G993</accession>
<reference evidence="2 3" key="1">
    <citation type="submission" date="2017-02" db="EMBL/GenBank/DDBJ databases">
        <authorList>
            <person name="Peterson S.W."/>
        </authorList>
    </citation>
    <scope>NUCLEOTIDE SEQUENCE [LARGE SCALE GENOMIC DNA]</scope>
    <source>
        <strain evidence="2 3">B Ar 00.02</strain>
    </source>
</reference>
<gene>
    <name evidence="2" type="ORF">FM101_08785</name>
</gene>
<feature type="region of interest" description="Disordered" evidence="1">
    <location>
        <begin position="110"/>
        <end position="143"/>
    </location>
</feature>
<organism evidence="2 3">
    <name type="scientific">Arthrobacter rhombi</name>
    <dbReference type="NCBI Taxonomy" id="71253"/>
    <lineage>
        <taxon>Bacteria</taxon>
        <taxon>Bacillati</taxon>
        <taxon>Actinomycetota</taxon>
        <taxon>Actinomycetes</taxon>
        <taxon>Micrococcales</taxon>
        <taxon>Micrococcaceae</taxon>
        <taxon>Arthrobacter</taxon>
    </lineage>
</organism>
<proteinExistence type="predicted"/>
<dbReference type="SUPFAM" id="SSF101478">
    <property type="entry name" value="ADP-ribosylglycohydrolase"/>
    <property type="match status" value="1"/>
</dbReference>
<dbReference type="InterPro" id="IPR036705">
    <property type="entry name" value="Ribosyl_crysJ1_sf"/>
</dbReference>
<sequence>MTQTPQNLEPRPEFSDRVLAVLRATAAGAAAARAGQAPGETETLQLFLFDGLLEAVEWANDGVASDEAACLWLAGLRWNRAVTGSFPDGAPEPLPRWIDAAFSATDELAAPSLAPADPQNRRALADPDMASTGRPAHPTADGPGVLPRAAVMALLPRVDEGTTARLASDAAALTHGAPGAHRAASYAARAVRAGLDLGAQAPQRWKEILQETADDDGAACAALRAALQAAIDELATRQAATDETGDASAVVRRLGTTPDPDTAGYAAALVASATGYRQAAELPTSTVDSVISQMHHRWVEAVLGTAPDQAG</sequence>
<dbReference type="Gene3D" id="1.10.4080.10">
    <property type="entry name" value="ADP-ribosylation/Crystallin J1"/>
    <property type="match status" value="1"/>
</dbReference>
<keyword evidence="3" id="KW-1185">Reference proteome</keyword>
<dbReference type="GO" id="GO:0016787">
    <property type="term" value="F:hydrolase activity"/>
    <property type="evidence" value="ECO:0007669"/>
    <property type="project" value="UniProtKB-KW"/>
</dbReference>